<dbReference type="Pfam" id="PF00378">
    <property type="entry name" value="ECH_1"/>
    <property type="match status" value="1"/>
</dbReference>
<accession>A0A197JMS5</accession>
<dbReference type="InterPro" id="IPR029045">
    <property type="entry name" value="ClpP/crotonase-like_dom_sf"/>
</dbReference>
<dbReference type="Proteomes" id="UP000078512">
    <property type="component" value="Unassembled WGS sequence"/>
</dbReference>
<evidence type="ECO:0000313" key="3">
    <source>
        <dbReference type="Proteomes" id="UP000078512"/>
    </source>
</evidence>
<protein>
    <submittedName>
        <fullName evidence="2">ClpP/crotonase</fullName>
    </submittedName>
</protein>
<dbReference type="EMBL" id="KV442067">
    <property type="protein sequence ID" value="OAQ26455.1"/>
    <property type="molecule type" value="Genomic_DNA"/>
</dbReference>
<dbReference type="InterPro" id="IPR001753">
    <property type="entry name" value="Enoyl-CoA_hydra/iso"/>
</dbReference>
<reference evidence="2 3" key="1">
    <citation type="submission" date="2016-05" db="EMBL/GenBank/DDBJ databases">
        <title>Genome sequencing reveals origins of a unique bacterial endosymbiosis in the earliest lineages of terrestrial Fungi.</title>
        <authorList>
            <consortium name="DOE Joint Genome Institute"/>
            <person name="Uehling J."/>
            <person name="Gryganskyi A."/>
            <person name="Hameed K."/>
            <person name="Tschaplinski T."/>
            <person name="Misztal P."/>
            <person name="Wu S."/>
            <person name="Desiro A."/>
            <person name="Vande Pol N."/>
            <person name="Du Z.-Y."/>
            <person name="Zienkiewicz A."/>
            <person name="Zienkiewicz K."/>
            <person name="Morin E."/>
            <person name="Tisserant E."/>
            <person name="Splivallo R."/>
            <person name="Hainaut M."/>
            <person name="Henrissat B."/>
            <person name="Ohm R."/>
            <person name="Kuo A."/>
            <person name="Yan J."/>
            <person name="Lipzen A."/>
            <person name="Nolan M."/>
            <person name="Labutti K."/>
            <person name="Barry K."/>
            <person name="Goldstein A."/>
            <person name="Labbe J."/>
            <person name="Schadt C."/>
            <person name="Tuskan G."/>
            <person name="Grigoriev I."/>
            <person name="Martin F."/>
            <person name="Vilgalys R."/>
            <person name="Bonito G."/>
        </authorList>
    </citation>
    <scope>NUCLEOTIDE SEQUENCE [LARGE SCALE GENOMIC DNA]</scope>
    <source>
        <strain evidence="2 3">AG-77</strain>
    </source>
</reference>
<gene>
    <name evidence="2" type="ORF">K457DRAFT_140367</name>
</gene>
<keyword evidence="3" id="KW-1185">Reference proteome</keyword>
<dbReference type="InterPro" id="IPR051683">
    <property type="entry name" value="Enoyl-CoA_Hydratase/Isomerase"/>
</dbReference>
<name>A0A197JMS5_9FUNG</name>
<dbReference type="Gene3D" id="1.10.12.10">
    <property type="entry name" value="Lyase 2-enoyl-coa Hydratase, Chain A, domain 2"/>
    <property type="match status" value="1"/>
</dbReference>
<evidence type="ECO:0000313" key="2">
    <source>
        <dbReference type="EMBL" id="OAQ26455.1"/>
    </source>
</evidence>
<dbReference type="PANTHER" id="PTHR42964">
    <property type="entry name" value="ENOYL-COA HYDRATASE"/>
    <property type="match status" value="1"/>
</dbReference>
<dbReference type="STRING" id="1314771.A0A197JMS5"/>
<proteinExistence type="inferred from homology"/>
<dbReference type="PANTHER" id="PTHR42964:SF1">
    <property type="entry name" value="POLYKETIDE BIOSYNTHESIS ENOYL-COA HYDRATASE PKSH-RELATED"/>
    <property type="match status" value="1"/>
</dbReference>
<evidence type="ECO:0000256" key="1">
    <source>
        <dbReference type="ARBA" id="ARBA00005254"/>
    </source>
</evidence>
<dbReference type="Gene3D" id="3.90.226.10">
    <property type="entry name" value="2-enoyl-CoA Hydratase, Chain A, domain 1"/>
    <property type="match status" value="1"/>
</dbReference>
<dbReference type="AlphaFoldDB" id="A0A197JMS5"/>
<organism evidence="2 3">
    <name type="scientific">Linnemannia elongata AG-77</name>
    <dbReference type="NCBI Taxonomy" id="1314771"/>
    <lineage>
        <taxon>Eukaryota</taxon>
        <taxon>Fungi</taxon>
        <taxon>Fungi incertae sedis</taxon>
        <taxon>Mucoromycota</taxon>
        <taxon>Mortierellomycotina</taxon>
        <taxon>Mortierellomycetes</taxon>
        <taxon>Mortierellales</taxon>
        <taxon>Mortierellaceae</taxon>
        <taxon>Linnemannia</taxon>
    </lineage>
</organism>
<comment type="similarity">
    <text evidence="1">Belongs to the enoyl-CoA hydratase/isomerase family.</text>
</comment>
<sequence length="271" mass="29024">MSGKEVLYSQEGVVATITLNRPKRGNALSGPMVNQFVDILNKAIDDPTVRIIVVTGNGKYFCTGMDLTPQDDDTTSATDPVAVTQSMFSTLSRSPKPTIARVNGPALGGGVGIVFSCNFRIVQSSAYFSMPEVHRGLIPALISEVIVPQLGAFRSKQYMLSGERVSAQEGYRVGFVTSVAEDEASLDKKVQDYIDLLAQSGPGAMRDVKLLVDNVDGRGGDAKVVPAYVREAFGKMITSEEAAHGIGAFASREKPNWNDFGLGADKLKSKL</sequence>
<dbReference type="InterPro" id="IPR014748">
    <property type="entry name" value="Enoyl-CoA_hydra_C"/>
</dbReference>
<dbReference type="OrthoDB" id="448450at2759"/>
<dbReference type="CDD" id="cd06558">
    <property type="entry name" value="crotonase-like"/>
    <property type="match status" value="1"/>
</dbReference>
<dbReference type="SUPFAM" id="SSF52096">
    <property type="entry name" value="ClpP/crotonase"/>
    <property type="match status" value="1"/>
</dbReference>